<dbReference type="EMBL" id="CAADFN010000001">
    <property type="protein sequence ID" value="VFK12779.1"/>
    <property type="molecule type" value="Genomic_DNA"/>
</dbReference>
<name>A0A450W6Z3_9GAMM</name>
<evidence type="ECO:0008006" key="2">
    <source>
        <dbReference type="Google" id="ProtNLM"/>
    </source>
</evidence>
<dbReference type="AlphaFoldDB" id="A0A450W6Z3"/>
<protein>
    <recommendedName>
        <fullName evidence="2">Prophage minor tail protein Z (GPZ)</fullName>
    </recommendedName>
</protein>
<evidence type="ECO:0000313" key="1">
    <source>
        <dbReference type="EMBL" id="VFK12779.1"/>
    </source>
</evidence>
<sequence>MISLDLDPDIQRIAAGLDPMATNVQLALKRAVRKLMLWYRRQVLQYASRLTGIAQKKFGLYNRVHLKMTGTEGYLWVGFSPMPLHEAGRVSWSRSSAGAKVKGRQYAGAFYQSVYGSQPKVWIRSSSNRTEGHPLYHPRRKHRSFSGEVDRGRFPVELLGMEMDEIPAEIARRLNRAAHARFQTLFRHELEFALK</sequence>
<accession>A0A450W6Z3</accession>
<proteinExistence type="predicted"/>
<reference evidence="1" key="1">
    <citation type="submission" date="2019-02" db="EMBL/GenBank/DDBJ databases">
        <authorList>
            <person name="Gruber-Vodicka R. H."/>
            <person name="Seah K. B. B."/>
        </authorList>
    </citation>
    <scope>NUCLEOTIDE SEQUENCE</scope>
    <source>
        <strain evidence="1">BECK_BY7</strain>
    </source>
</reference>
<gene>
    <name evidence="1" type="ORF">BECKLFY1418C_GA0070996_100183</name>
</gene>
<organism evidence="1">
    <name type="scientific">Candidatus Kentrum sp. LFY</name>
    <dbReference type="NCBI Taxonomy" id="2126342"/>
    <lineage>
        <taxon>Bacteria</taxon>
        <taxon>Pseudomonadati</taxon>
        <taxon>Pseudomonadota</taxon>
        <taxon>Gammaproteobacteria</taxon>
        <taxon>Candidatus Kentrum</taxon>
    </lineage>
</organism>